<comment type="subcellular location">
    <subcellularLocation>
        <location evidence="1">Cell membrane</location>
        <topology evidence="1">Multi-pass membrane protein</topology>
    </subcellularLocation>
</comment>
<keyword evidence="5 6" id="KW-0472">Membrane</keyword>
<feature type="transmembrane region" description="Helical" evidence="6">
    <location>
        <begin position="332"/>
        <end position="352"/>
    </location>
</feature>
<accession>A0A4Y3KD51</accession>
<sequence length="759" mass="77996">MRRGRSSWRSDLVLGVRMSVTGGRSGWARLALVATGVGIGVAMLLLVASVPTVLDMRVTRDAARSPGTEATVRGDDTLLVKRITSQVGDELVVGNLLQPEGERAPLPPGADRVLAPGEALLSPALLRVLRDDERGLLEGRWGQRIVGTIGDDGLVGSQELRFYLGTDQLTENTALRVTDFGRSRGVGGSDPMLMLFALVGLTGMLVPVAGFIATAVRFGGEARDRRLAAVRLVGADAATTRRIAAGETLVGGVAGVLVGGALFAALRVLGPQVVPPSLSFHGADLRPSPVLAALVVVLVPVASVLVTRSALRHVVVEPLGVVRRAATVERRLWWRVAVPAVGLALMLGPLLVGGTDAFVDAQVVVLLGMVCLLAGVALLLPWLLDLTVRHLRPGALAWDLAVRRLQHESGTAVRAVSAVVVSVASLIAVHGLLGAESGTPGYEGDRYEAVVHSDVTRPEGARLAPALADIPGVLDVETRILTRAHAVEGGDEVPVVVASCAWIIAETGVTECADGDVVVLVPDGSQAPDLGTAYVLGGAGASTWTLPTSAVTARTSDPQLVGAPASVNVTPAALGDAVVVPTGVYDDGVVTVGLDRAVPDVAEHVRTTVANLDPTADMYVNDPEAVGSMVVAIRQGLLLGTVALLVVVGASLLVTVAEQLRERRRPLAVLVAFGVRRRVLGLSVLFQVAVPVAIGLVLAVAVGIGLAVVLQSGTSTPLSIDLAGVGVTAGGAAVVVLLATATLLPLLGRVTRPAGLQGE</sequence>
<feature type="transmembrane region" description="Helical" evidence="6">
    <location>
        <begin position="192"/>
        <end position="216"/>
    </location>
</feature>
<dbReference type="Proteomes" id="UP000315842">
    <property type="component" value="Unassembled WGS sequence"/>
</dbReference>
<evidence type="ECO:0000256" key="2">
    <source>
        <dbReference type="ARBA" id="ARBA00022475"/>
    </source>
</evidence>
<evidence type="ECO:0000259" key="7">
    <source>
        <dbReference type="Pfam" id="PF02687"/>
    </source>
</evidence>
<feature type="transmembrane region" description="Helical" evidence="6">
    <location>
        <begin position="679"/>
        <end position="710"/>
    </location>
</feature>
<feature type="transmembrane region" description="Helical" evidence="6">
    <location>
        <begin position="412"/>
        <end position="433"/>
    </location>
</feature>
<evidence type="ECO:0000256" key="6">
    <source>
        <dbReference type="SAM" id="Phobius"/>
    </source>
</evidence>
<evidence type="ECO:0000313" key="8">
    <source>
        <dbReference type="EMBL" id="GEA81897.1"/>
    </source>
</evidence>
<feature type="transmembrane region" description="Helical" evidence="6">
    <location>
        <begin position="637"/>
        <end position="658"/>
    </location>
</feature>
<name>A0A4Y3KD51_CELUD</name>
<dbReference type="AlphaFoldDB" id="A0A4Y3KD51"/>
<evidence type="ECO:0000256" key="3">
    <source>
        <dbReference type="ARBA" id="ARBA00022692"/>
    </source>
</evidence>
<evidence type="ECO:0000256" key="5">
    <source>
        <dbReference type="ARBA" id="ARBA00023136"/>
    </source>
</evidence>
<evidence type="ECO:0000256" key="1">
    <source>
        <dbReference type="ARBA" id="ARBA00004651"/>
    </source>
</evidence>
<evidence type="ECO:0000313" key="9">
    <source>
        <dbReference type="Proteomes" id="UP000315842"/>
    </source>
</evidence>
<feature type="domain" description="ABC3 transporter permease C-terminal" evidence="7">
    <location>
        <begin position="642"/>
        <end position="744"/>
    </location>
</feature>
<dbReference type="EMBL" id="BJLP01000041">
    <property type="protein sequence ID" value="GEA81897.1"/>
    <property type="molecule type" value="Genomic_DNA"/>
</dbReference>
<dbReference type="InterPro" id="IPR003838">
    <property type="entry name" value="ABC3_permease_C"/>
</dbReference>
<feature type="transmembrane region" description="Helical" evidence="6">
    <location>
        <begin position="249"/>
        <end position="270"/>
    </location>
</feature>
<feature type="transmembrane region" description="Helical" evidence="6">
    <location>
        <begin position="722"/>
        <end position="747"/>
    </location>
</feature>
<keyword evidence="4 6" id="KW-1133">Transmembrane helix</keyword>
<reference evidence="8 9" key="1">
    <citation type="submission" date="2019-06" db="EMBL/GenBank/DDBJ databases">
        <title>Whole genome shotgun sequence of Cellulomonas uda NBRC 3747.</title>
        <authorList>
            <person name="Hosoyama A."/>
            <person name="Uohara A."/>
            <person name="Ohji S."/>
            <person name="Ichikawa N."/>
        </authorList>
    </citation>
    <scope>NUCLEOTIDE SEQUENCE [LARGE SCALE GENOMIC DNA]</scope>
    <source>
        <strain evidence="8 9">NBRC 3747</strain>
    </source>
</reference>
<organism evidence="8 9">
    <name type="scientific">Cellulomonas uda</name>
    <dbReference type="NCBI Taxonomy" id="1714"/>
    <lineage>
        <taxon>Bacteria</taxon>
        <taxon>Bacillati</taxon>
        <taxon>Actinomycetota</taxon>
        <taxon>Actinomycetes</taxon>
        <taxon>Micrococcales</taxon>
        <taxon>Cellulomonadaceae</taxon>
        <taxon>Cellulomonas</taxon>
    </lineage>
</organism>
<keyword evidence="9" id="KW-1185">Reference proteome</keyword>
<keyword evidence="2" id="KW-1003">Cell membrane</keyword>
<evidence type="ECO:0000256" key="4">
    <source>
        <dbReference type="ARBA" id="ARBA00022989"/>
    </source>
</evidence>
<comment type="caution">
    <text evidence="8">The sequence shown here is derived from an EMBL/GenBank/DDBJ whole genome shotgun (WGS) entry which is preliminary data.</text>
</comment>
<feature type="transmembrane region" description="Helical" evidence="6">
    <location>
        <begin position="27"/>
        <end position="50"/>
    </location>
</feature>
<dbReference type="GO" id="GO:0005886">
    <property type="term" value="C:plasma membrane"/>
    <property type="evidence" value="ECO:0007669"/>
    <property type="project" value="UniProtKB-SubCell"/>
</dbReference>
<dbReference type="Pfam" id="PF02687">
    <property type="entry name" value="FtsX"/>
    <property type="match status" value="1"/>
</dbReference>
<proteinExistence type="predicted"/>
<feature type="transmembrane region" description="Helical" evidence="6">
    <location>
        <begin position="364"/>
        <end position="384"/>
    </location>
</feature>
<feature type="transmembrane region" description="Helical" evidence="6">
    <location>
        <begin position="290"/>
        <end position="311"/>
    </location>
</feature>
<keyword evidence="3 6" id="KW-0812">Transmembrane</keyword>
<dbReference type="RefSeq" id="WP_141321312.1">
    <property type="nucleotide sequence ID" value="NZ_BJLP01000041.1"/>
</dbReference>
<protein>
    <submittedName>
        <fullName evidence="8">Membrane protein</fullName>
    </submittedName>
</protein>
<gene>
    <name evidence="8" type="ORF">CUD01_23410</name>
</gene>